<evidence type="ECO:0000256" key="2">
    <source>
        <dbReference type="ARBA" id="ARBA00023002"/>
    </source>
</evidence>
<name>A0ABZ2ZVW6_9MICC</name>
<dbReference type="SUPFAM" id="SSF51735">
    <property type="entry name" value="NAD(P)-binding Rossmann-fold domains"/>
    <property type="match status" value="1"/>
</dbReference>
<dbReference type="InterPro" id="IPR002347">
    <property type="entry name" value="SDR_fam"/>
</dbReference>
<dbReference type="Gene3D" id="3.40.50.720">
    <property type="entry name" value="NAD(P)-binding Rossmann-like Domain"/>
    <property type="match status" value="1"/>
</dbReference>
<comment type="similarity">
    <text evidence="1">Belongs to the short-chain dehydrogenases/reductases (SDR) family.</text>
</comment>
<evidence type="ECO:0000313" key="4">
    <source>
        <dbReference type="Proteomes" id="UP001448858"/>
    </source>
</evidence>
<keyword evidence="4" id="KW-1185">Reference proteome</keyword>
<organism evidence="3 4">
    <name type="scientific">Arthrobacter citreus</name>
    <dbReference type="NCBI Taxonomy" id="1670"/>
    <lineage>
        <taxon>Bacteria</taxon>
        <taxon>Bacillati</taxon>
        <taxon>Actinomycetota</taxon>
        <taxon>Actinomycetes</taxon>
        <taxon>Micrococcales</taxon>
        <taxon>Micrococcaceae</taxon>
        <taxon>Arthrobacter</taxon>
    </lineage>
</organism>
<dbReference type="NCBIfam" id="NF005868">
    <property type="entry name" value="PRK07806.1"/>
    <property type="match status" value="1"/>
</dbReference>
<protein>
    <submittedName>
        <fullName evidence="3">SDR family oxidoreductase</fullName>
    </submittedName>
</protein>
<sequence length="251" mass="26118">MGKLDGKTAIVTGSSRGIGAEVALLLAAEGADVVINYRQKAPRANKVVKNIVDAGGKAVAVGADLTQDAGIQALINAAQDSFVGLDILVLNASGGMETDLGQGYALRLNRDAQVNMLMAAAEIMPSGSRVVFVTSHQAHFIDSVETTADYEAVARSKRAGEVALRKHIPELDARGITLVVVSGDMIEGTATTMLLERANPGAVEVRRAEVGRLYSVGEFAAEVAEMATAPVPTGHIEYVGGARTFQDDATA</sequence>
<reference evidence="3 4" key="1">
    <citation type="submission" date="2024-04" db="EMBL/GenBank/DDBJ databases">
        <title>Arthrobacter sp. from Plains bison fecal sample.</title>
        <authorList>
            <person name="Ruzzini A."/>
        </authorList>
    </citation>
    <scope>NUCLEOTIDE SEQUENCE [LARGE SCALE GENOMIC DNA]</scope>
    <source>
        <strain evidence="3 4">EINP1</strain>
    </source>
</reference>
<proteinExistence type="inferred from homology"/>
<dbReference type="RefSeq" id="WP_342022640.1">
    <property type="nucleotide sequence ID" value="NZ_CP151657.1"/>
</dbReference>
<evidence type="ECO:0000313" key="3">
    <source>
        <dbReference type="EMBL" id="WZP14979.1"/>
    </source>
</evidence>
<keyword evidence="2" id="KW-0560">Oxidoreductase</keyword>
<gene>
    <name evidence="3" type="ORF">AAE021_12380</name>
</gene>
<evidence type="ECO:0000256" key="1">
    <source>
        <dbReference type="ARBA" id="ARBA00006484"/>
    </source>
</evidence>
<dbReference type="PRINTS" id="PR00081">
    <property type="entry name" value="GDHRDH"/>
</dbReference>
<accession>A0ABZ2ZVW6</accession>
<dbReference type="PANTHER" id="PTHR43639:SF1">
    <property type="entry name" value="SHORT-CHAIN DEHYDROGENASE_REDUCTASE FAMILY PROTEIN"/>
    <property type="match status" value="1"/>
</dbReference>
<dbReference type="Pfam" id="PF00106">
    <property type="entry name" value="adh_short"/>
    <property type="match status" value="1"/>
</dbReference>
<dbReference type="Proteomes" id="UP001448858">
    <property type="component" value="Chromosome"/>
</dbReference>
<dbReference type="PANTHER" id="PTHR43639">
    <property type="entry name" value="OXIDOREDUCTASE, SHORT-CHAIN DEHYDROGENASE/REDUCTASE FAMILY (AFU_ORTHOLOGUE AFUA_5G02870)"/>
    <property type="match status" value="1"/>
</dbReference>
<dbReference type="InterPro" id="IPR036291">
    <property type="entry name" value="NAD(P)-bd_dom_sf"/>
</dbReference>
<dbReference type="EMBL" id="CP151657">
    <property type="protein sequence ID" value="WZP14979.1"/>
    <property type="molecule type" value="Genomic_DNA"/>
</dbReference>